<dbReference type="OrthoDB" id="5358891at2"/>
<keyword evidence="2" id="KW-0012">Acyltransferase</keyword>
<protein>
    <submittedName>
        <fullName evidence="2">UDP-4-amino-4, 6-dideoxy-N-acetyl-beta-L-altrosamine N-acetyltransferase</fullName>
        <ecNumber evidence="2">2.3.1.202</ecNumber>
    </submittedName>
</protein>
<comment type="caution">
    <text evidence="2">The sequence shown here is derived from an EMBL/GenBank/DDBJ whole genome shotgun (WGS) entry which is preliminary data.</text>
</comment>
<sequence length="191" mass="21811">MSVRLRLVAPEDSARLLAWRNAPEVAAYMYSDHAISQAEHDRWFAGALSAADRRYWMIEMDGQPVGLANLARIDPAARRCDWAYYLGEASTRGRGLGSRIEYIVLRYVFEAMGFNKLWCEVLVENEAVWKLHQSFGFVREALFRAHVFKDGRFQDVVGLGMLRTDWQAARPAIEARLRDKGHDPEALEPAP</sequence>
<organism evidence="2 3">
    <name type="scientific">Phenylobacterium hankyongense</name>
    <dbReference type="NCBI Taxonomy" id="1813876"/>
    <lineage>
        <taxon>Bacteria</taxon>
        <taxon>Pseudomonadati</taxon>
        <taxon>Pseudomonadota</taxon>
        <taxon>Alphaproteobacteria</taxon>
        <taxon>Caulobacterales</taxon>
        <taxon>Caulobacteraceae</taxon>
        <taxon>Phenylobacterium</taxon>
    </lineage>
</organism>
<dbReference type="InterPro" id="IPR000182">
    <property type="entry name" value="GNAT_dom"/>
</dbReference>
<dbReference type="InterPro" id="IPR020036">
    <property type="entry name" value="PseH"/>
</dbReference>
<dbReference type="RefSeq" id="WP_111457788.1">
    <property type="nucleotide sequence ID" value="NZ_QFYP01000001.1"/>
</dbReference>
<dbReference type="PANTHER" id="PTHR43415:SF3">
    <property type="entry name" value="GNAT-FAMILY ACETYLTRANSFERASE"/>
    <property type="match status" value="1"/>
</dbReference>
<dbReference type="EMBL" id="QFYP01000001">
    <property type="protein sequence ID" value="RAK60495.1"/>
    <property type="molecule type" value="Genomic_DNA"/>
</dbReference>
<name>A0A328B1U9_9CAUL</name>
<feature type="domain" description="N-acetyltransferase" evidence="1">
    <location>
        <begin position="3"/>
        <end position="166"/>
    </location>
</feature>
<dbReference type="GO" id="GO:0016747">
    <property type="term" value="F:acyltransferase activity, transferring groups other than amino-acyl groups"/>
    <property type="evidence" value="ECO:0007669"/>
    <property type="project" value="InterPro"/>
</dbReference>
<keyword evidence="3" id="KW-1185">Reference proteome</keyword>
<keyword evidence="2" id="KW-0808">Transferase</keyword>
<dbReference type="EC" id="2.3.1.202" evidence="2"/>
<dbReference type="Gene3D" id="3.40.630.30">
    <property type="match status" value="1"/>
</dbReference>
<dbReference type="Proteomes" id="UP000249842">
    <property type="component" value="Unassembled WGS sequence"/>
</dbReference>
<dbReference type="SUPFAM" id="SSF55729">
    <property type="entry name" value="Acyl-CoA N-acyltransferases (Nat)"/>
    <property type="match status" value="1"/>
</dbReference>
<proteinExistence type="predicted"/>
<dbReference type="PANTHER" id="PTHR43415">
    <property type="entry name" value="SPERMIDINE N(1)-ACETYLTRANSFERASE"/>
    <property type="match status" value="1"/>
</dbReference>
<evidence type="ECO:0000313" key="2">
    <source>
        <dbReference type="EMBL" id="RAK60495.1"/>
    </source>
</evidence>
<reference evidence="3" key="1">
    <citation type="submission" date="2018-05" db="EMBL/GenBank/DDBJ databases">
        <authorList>
            <person name="Li X."/>
        </authorList>
    </citation>
    <scope>NUCLEOTIDE SEQUENCE [LARGE SCALE GENOMIC DNA]</scope>
    <source>
        <strain evidence="3">HKS-05</strain>
    </source>
</reference>
<dbReference type="InterPro" id="IPR016181">
    <property type="entry name" value="Acyl_CoA_acyltransferase"/>
</dbReference>
<accession>A0A328B1U9</accession>
<dbReference type="AlphaFoldDB" id="A0A328B1U9"/>
<dbReference type="Pfam" id="PF13302">
    <property type="entry name" value="Acetyltransf_3"/>
    <property type="match status" value="1"/>
</dbReference>
<dbReference type="PROSITE" id="PS51186">
    <property type="entry name" value="GNAT"/>
    <property type="match status" value="1"/>
</dbReference>
<dbReference type="NCBIfam" id="TIGR03585">
    <property type="entry name" value="PseH"/>
    <property type="match status" value="1"/>
</dbReference>
<evidence type="ECO:0000313" key="3">
    <source>
        <dbReference type="Proteomes" id="UP000249842"/>
    </source>
</evidence>
<gene>
    <name evidence="2" type="primary">pseH</name>
    <name evidence="2" type="ORF">DJ021_12120</name>
</gene>
<evidence type="ECO:0000259" key="1">
    <source>
        <dbReference type="PROSITE" id="PS51186"/>
    </source>
</evidence>